<dbReference type="PANTHER" id="PTHR41795">
    <property type="entry name" value="EXOPOLYSACCHARIDE SYNTHESIS PROTEIN"/>
    <property type="match status" value="1"/>
</dbReference>
<keyword evidence="1" id="KW-0812">Transmembrane</keyword>
<dbReference type="PANTHER" id="PTHR41795:SF1">
    <property type="entry name" value="EXOPOLYSACCHARIDE SYNTHESIS PROTEIN"/>
    <property type="match status" value="1"/>
</dbReference>
<dbReference type="Pfam" id="PF06055">
    <property type="entry name" value="ExoD"/>
    <property type="match status" value="1"/>
</dbReference>
<evidence type="ECO:0000313" key="3">
    <source>
        <dbReference type="Proteomes" id="UP001253595"/>
    </source>
</evidence>
<organism evidence="2 3">
    <name type="scientific">Cellvibrio fibrivorans</name>
    <dbReference type="NCBI Taxonomy" id="126350"/>
    <lineage>
        <taxon>Bacteria</taxon>
        <taxon>Pseudomonadati</taxon>
        <taxon>Pseudomonadota</taxon>
        <taxon>Gammaproteobacteria</taxon>
        <taxon>Cellvibrionales</taxon>
        <taxon>Cellvibrionaceae</taxon>
        <taxon>Cellvibrio</taxon>
    </lineage>
</organism>
<feature type="transmembrane region" description="Helical" evidence="1">
    <location>
        <begin position="69"/>
        <end position="88"/>
    </location>
</feature>
<proteinExistence type="predicted"/>
<keyword evidence="1" id="KW-1133">Transmembrane helix</keyword>
<feature type="transmembrane region" description="Helical" evidence="1">
    <location>
        <begin position="160"/>
        <end position="177"/>
    </location>
</feature>
<accession>A0ABU1UTH5</accession>
<reference evidence="2 3" key="1">
    <citation type="submission" date="2023-07" db="EMBL/GenBank/DDBJ databases">
        <title>Sorghum-associated microbial communities from plants grown in Nebraska, USA.</title>
        <authorList>
            <person name="Schachtman D."/>
        </authorList>
    </citation>
    <scope>NUCLEOTIDE SEQUENCE [LARGE SCALE GENOMIC DNA]</scope>
    <source>
        <strain evidence="2 3">BE190</strain>
    </source>
</reference>
<dbReference type="InterPro" id="IPR010331">
    <property type="entry name" value="ExoD"/>
</dbReference>
<feature type="transmembrane region" description="Helical" evidence="1">
    <location>
        <begin position="131"/>
        <end position="154"/>
    </location>
</feature>
<comment type="caution">
    <text evidence="2">The sequence shown here is derived from an EMBL/GenBank/DDBJ whole genome shotgun (WGS) entry which is preliminary data.</text>
</comment>
<gene>
    <name evidence="2" type="ORF">J2X05_000492</name>
</gene>
<sequence>MPSSEHDQRPAALRHSSASLSALLIAFAANFTAERVRVRDITESLGQRSFGFILLIFALPNSLPIIGIPGVSTITGLPMLFIAVQMALGHKRVYLPRWIADSSIATVDFQKLVNKVAPWLRRIEKLMRPRISVLTLGSAERWLGAFCVLLAFLLVLPIPLGNLLPALGILFIALGLIESDGVCVLVGIAIGISAWVLLSGLVWVAVQTVLAMLDQMV</sequence>
<feature type="transmembrane region" description="Helical" evidence="1">
    <location>
        <begin position="184"/>
        <end position="206"/>
    </location>
</feature>
<dbReference type="EMBL" id="JAVDVX010000001">
    <property type="protein sequence ID" value="MDR7088489.1"/>
    <property type="molecule type" value="Genomic_DNA"/>
</dbReference>
<name>A0ABU1UTH5_9GAMM</name>
<evidence type="ECO:0000256" key="1">
    <source>
        <dbReference type="SAM" id="Phobius"/>
    </source>
</evidence>
<dbReference type="PIRSF" id="PIRSF033239">
    <property type="entry name" value="ExoD"/>
    <property type="match status" value="1"/>
</dbReference>
<keyword evidence="1" id="KW-0472">Membrane</keyword>
<dbReference type="Proteomes" id="UP001253595">
    <property type="component" value="Unassembled WGS sequence"/>
</dbReference>
<evidence type="ECO:0000313" key="2">
    <source>
        <dbReference type="EMBL" id="MDR7088489.1"/>
    </source>
</evidence>
<evidence type="ECO:0008006" key="4">
    <source>
        <dbReference type="Google" id="ProtNLM"/>
    </source>
</evidence>
<keyword evidence="3" id="KW-1185">Reference proteome</keyword>
<protein>
    <recommendedName>
        <fullName evidence="4">Exopolysaccharide biosynthesis protein</fullName>
    </recommendedName>
</protein>
<dbReference type="RefSeq" id="WP_310068181.1">
    <property type="nucleotide sequence ID" value="NZ_JAVDVX010000001.1"/>
</dbReference>